<proteinExistence type="inferred from homology"/>
<dbReference type="PANTHER" id="PTHR16504:SF4">
    <property type="entry name" value="5'(3')-DEOXYRIBONUCLEOTIDASE"/>
    <property type="match status" value="1"/>
</dbReference>
<dbReference type="RefSeq" id="WP_316025264.1">
    <property type="nucleotide sequence ID" value="NZ_JAWDIO010000002.1"/>
</dbReference>
<dbReference type="EMBL" id="JAWDIO010000002">
    <property type="protein sequence ID" value="MDU0353606.1"/>
    <property type="molecule type" value="Genomic_DNA"/>
</dbReference>
<evidence type="ECO:0000313" key="2">
    <source>
        <dbReference type="EMBL" id="MDU0353606.1"/>
    </source>
</evidence>
<evidence type="ECO:0000256" key="1">
    <source>
        <dbReference type="ARBA" id="ARBA00009589"/>
    </source>
</evidence>
<keyword evidence="3" id="KW-1185">Reference proteome</keyword>
<organism evidence="2 3">
    <name type="scientific">Paraglaciecola aquimarina</name>
    <dbReference type="NCBI Taxonomy" id="1235557"/>
    <lineage>
        <taxon>Bacteria</taxon>
        <taxon>Pseudomonadati</taxon>
        <taxon>Pseudomonadota</taxon>
        <taxon>Gammaproteobacteria</taxon>
        <taxon>Alteromonadales</taxon>
        <taxon>Alteromonadaceae</taxon>
        <taxon>Paraglaciecola</taxon>
    </lineage>
</organism>
<name>A0ABU3SUD1_9ALTE</name>
<dbReference type="Gene3D" id="3.40.50.1000">
    <property type="entry name" value="HAD superfamily/HAD-like"/>
    <property type="match status" value="1"/>
</dbReference>
<comment type="caution">
    <text evidence="2">The sequence shown here is derived from an EMBL/GenBank/DDBJ whole genome shotgun (WGS) entry which is preliminary data.</text>
</comment>
<dbReference type="Proteomes" id="UP001247805">
    <property type="component" value="Unassembled WGS sequence"/>
</dbReference>
<dbReference type="PANTHER" id="PTHR16504">
    <property type="entry name" value="5'(3')-DEOXYRIBONUCLEOTIDASE"/>
    <property type="match status" value="1"/>
</dbReference>
<sequence length="147" mass="16817">MLTVYIDMDDVLCDYSSKIKEHKQKNPDNPFPQSVPGFFRSLEPIDGALAAVEKLRKKTNVEVYILTAPSTKNPLSYTEKRLWVEDKFGYEMTHNLIICSHKGLLKGDILIDDHASGRGQEFFEGKLVHFGNEEYPNWEALLMSLPI</sequence>
<dbReference type="InterPro" id="IPR023214">
    <property type="entry name" value="HAD_sf"/>
</dbReference>
<reference evidence="2 3" key="1">
    <citation type="submission" date="2023-10" db="EMBL/GenBank/DDBJ databases">
        <title>Glaciecola aquimarina strain GGW-M5 nov., isolated from a coastal seawater.</title>
        <authorList>
            <person name="Bayburt H."/>
            <person name="Kim J.M."/>
            <person name="Choi B.J."/>
            <person name="Jeon C.O."/>
        </authorList>
    </citation>
    <scope>NUCLEOTIDE SEQUENCE [LARGE SCALE GENOMIC DNA]</scope>
    <source>
        <strain evidence="2 3">KCTC 32108</strain>
    </source>
</reference>
<dbReference type="Pfam" id="PF06941">
    <property type="entry name" value="NT5C"/>
    <property type="match status" value="1"/>
</dbReference>
<accession>A0ABU3SUD1</accession>
<evidence type="ECO:0000313" key="3">
    <source>
        <dbReference type="Proteomes" id="UP001247805"/>
    </source>
</evidence>
<dbReference type="InterPro" id="IPR010708">
    <property type="entry name" value="5'(3')-deoxyribonucleotidase"/>
</dbReference>
<comment type="similarity">
    <text evidence="1">Belongs to the 5'(3')-deoxyribonucleotidase family.</text>
</comment>
<dbReference type="SUPFAM" id="SSF56784">
    <property type="entry name" value="HAD-like"/>
    <property type="match status" value="1"/>
</dbReference>
<gene>
    <name evidence="2" type="ORF">RS130_06400</name>
</gene>
<dbReference type="InterPro" id="IPR036412">
    <property type="entry name" value="HAD-like_sf"/>
</dbReference>
<protein>
    <submittedName>
        <fullName evidence="2">Uncharacterized protein</fullName>
    </submittedName>
</protein>